<sequence>ALPDLADGLTEEELVGVEFMLNSLAAPNGWDGNLYVLASIADIEISVEVAEKA</sequence>
<feature type="non-terminal residue" evidence="1">
    <location>
        <position position="1"/>
    </location>
</feature>
<accession>X1SRF9</accession>
<name>X1SRF9_9ZZZZ</name>
<comment type="caution">
    <text evidence="1">The sequence shown here is derived from an EMBL/GenBank/DDBJ whole genome shotgun (WGS) entry which is preliminary data.</text>
</comment>
<gene>
    <name evidence="1" type="ORF">S12H4_38848</name>
</gene>
<dbReference type="EMBL" id="BARW01023422">
    <property type="protein sequence ID" value="GAI95488.1"/>
    <property type="molecule type" value="Genomic_DNA"/>
</dbReference>
<reference evidence="1" key="1">
    <citation type="journal article" date="2014" name="Front. Microbiol.">
        <title>High frequency of phylogenetically diverse reductive dehalogenase-homologous genes in deep subseafloor sedimentary metagenomes.</title>
        <authorList>
            <person name="Kawai M."/>
            <person name="Futagami T."/>
            <person name="Toyoda A."/>
            <person name="Takaki Y."/>
            <person name="Nishi S."/>
            <person name="Hori S."/>
            <person name="Arai W."/>
            <person name="Tsubouchi T."/>
            <person name="Morono Y."/>
            <person name="Uchiyama I."/>
            <person name="Ito T."/>
            <person name="Fujiyama A."/>
            <person name="Inagaki F."/>
            <person name="Takami H."/>
        </authorList>
    </citation>
    <scope>NUCLEOTIDE SEQUENCE</scope>
    <source>
        <strain evidence="1">Expedition CK06-06</strain>
    </source>
</reference>
<proteinExistence type="predicted"/>
<organism evidence="1">
    <name type="scientific">marine sediment metagenome</name>
    <dbReference type="NCBI Taxonomy" id="412755"/>
    <lineage>
        <taxon>unclassified sequences</taxon>
        <taxon>metagenomes</taxon>
        <taxon>ecological metagenomes</taxon>
    </lineage>
</organism>
<dbReference type="AlphaFoldDB" id="X1SRF9"/>
<evidence type="ECO:0000313" key="1">
    <source>
        <dbReference type="EMBL" id="GAI95488.1"/>
    </source>
</evidence>
<protein>
    <submittedName>
        <fullName evidence="1">Uncharacterized protein</fullName>
    </submittedName>
</protein>